<accession>A0A8D8VAK9</accession>
<dbReference type="EMBL" id="HBUF01359667">
    <property type="protein sequence ID" value="CAG6719970.1"/>
    <property type="molecule type" value="Transcribed_RNA"/>
</dbReference>
<reference evidence="1" key="1">
    <citation type="submission" date="2021-05" db="EMBL/GenBank/DDBJ databases">
        <authorList>
            <person name="Alioto T."/>
            <person name="Alioto T."/>
            <person name="Gomez Garrido J."/>
        </authorList>
    </citation>
    <scope>NUCLEOTIDE SEQUENCE</scope>
</reference>
<name>A0A8D8VAK9_9HEMI</name>
<proteinExistence type="predicted"/>
<sequence length="111" mass="12034">MKAGISNPKYRGGTPLPNLMSARSFVAIPNVNYTSSLSPQSPLTPLAYPQFNYSSWSGPMSPNLMSTSHSPAFVYPSPNVMYRTQHGVLPAMPSTPTTPVFNSAGGNYFRF</sequence>
<dbReference type="AlphaFoldDB" id="A0A8D8VAK9"/>
<protein>
    <submittedName>
        <fullName evidence="1">Uncharacterized protein</fullName>
    </submittedName>
</protein>
<evidence type="ECO:0000313" key="1">
    <source>
        <dbReference type="EMBL" id="CAG6719970.1"/>
    </source>
</evidence>
<organism evidence="1">
    <name type="scientific">Cacopsylla melanoneura</name>
    <dbReference type="NCBI Taxonomy" id="428564"/>
    <lineage>
        <taxon>Eukaryota</taxon>
        <taxon>Metazoa</taxon>
        <taxon>Ecdysozoa</taxon>
        <taxon>Arthropoda</taxon>
        <taxon>Hexapoda</taxon>
        <taxon>Insecta</taxon>
        <taxon>Pterygota</taxon>
        <taxon>Neoptera</taxon>
        <taxon>Paraneoptera</taxon>
        <taxon>Hemiptera</taxon>
        <taxon>Sternorrhyncha</taxon>
        <taxon>Psylloidea</taxon>
        <taxon>Psyllidae</taxon>
        <taxon>Psyllinae</taxon>
        <taxon>Cacopsylla</taxon>
    </lineage>
</organism>